<dbReference type="InterPro" id="IPR052196">
    <property type="entry name" value="Bact_Kbp"/>
</dbReference>
<reference evidence="4" key="1">
    <citation type="submission" date="2024-06" db="EMBL/GenBank/DDBJ databases">
        <title>Radixoralia hellwigii gen. nov., sp nov., isolated from a root canal in the human oral cavity.</title>
        <authorList>
            <person name="Bartsch S."/>
            <person name="Wittmer A."/>
            <person name="Schulz A.-K."/>
            <person name="Neumann-Schaal M."/>
            <person name="Wolf J."/>
            <person name="Gronow S."/>
            <person name="Tennert C."/>
            <person name="Haecker G."/>
            <person name="Cieplik F."/>
            <person name="Al-Ahmad A."/>
        </authorList>
    </citation>
    <scope>NUCLEOTIDE SEQUENCE [LARGE SCALE GENOMIC DNA]</scope>
    <source>
        <strain evidence="4">Wk13</strain>
    </source>
</reference>
<evidence type="ECO:0000259" key="2">
    <source>
        <dbReference type="PROSITE" id="PS51782"/>
    </source>
</evidence>
<dbReference type="SMART" id="SM00257">
    <property type="entry name" value="LysM"/>
    <property type="match status" value="1"/>
</dbReference>
<accession>A0ABV4UH59</accession>
<dbReference type="RefSeq" id="WP_418891805.1">
    <property type="nucleotide sequence ID" value="NZ_JBEUWX010000002.1"/>
</dbReference>
<sequence>MIRRIISALLLAATATLCVAQGKPAEPADKPIELAKAAPRRYVVVKGDTLWDISAKFLKHPWRWPEIWRMNRKQIRNPHRIYPGDVIILSRDASGRPYLRRETVKLRPKIYETPNDSGAIPPIPAHVIEPFLAAPLVVEADEIDKLTNAPRIVATQNERVNVGNGDLVYANNIDPDTAMWNVYRKGRPLFDPEDGKTVLGYEAFHLGTAKQVRPGEPATLEIQTIKQEIGVSDRLAPATRPPFIDYVPHRPDVQIEGRIISVYGGVGTGGQGSIIAINRGARDGLEIGHVLALERNLTFTERDENDNKVSVQIPATRTGLIFIFRTFAHISYALVMQSDGIIEQNDFVRTP</sequence>
<keyword evidence="1" id="KW-0732">Signal</keyword>
<dbReference type="Pfam" id="PF01476">
    <property type="entry name" value="LysM"/>
    <property type="match status" value="1"/>
</dbReference>
<evidence type="ECO:0000313" key="4">
    <source>
        <dbReference type="Proteomes" id="UP001574673"/>
    </source>
</evidence>
<feature type="signal peptide" evidence="1">
    <location>
        <begin position="1"/>
        <end position="20"/>
    </location>
</feature>
<evidence type="ECO:0000313" key="3">
    <source>
        <dbReference type="EMBL" id="MFA9950769.1"/>
    </source>
</evidence>
<dbReference type="InterPro" id="IPR036779">
    <property type="entry name" value="LysM_dom_sf"/>
</dbReference>
<evidence type="ECO:0000256" key="1">
    <source>
        <dbReference type="SAM" id="SignalP"/>
    </source>
</evidence>
<dbReference type="EMBL" id="JBEUWX010000002">
    <property type="protein sequence ID" value="MFA9950769.1"/>
    <property type="molecule type" value="Genomic_DNA"/>
</dbReference>
<dbReference type="InterPro" id="IPR018392">
    <property type="entry name" value="LysM"/>
</dbReference>
<dbReference type="PANTHER" id="PTHR34700">
    <property type="entry name" value="POTASSIUM BINDING PROTEIN KBP"/>
    <property type="match status" value="1"/>
</dbReference>
<organism evidence="3 4">
    <name type="scientific">Dentiradicibacter hellwigii</name>
    <dbReference type="NCBI Taxonomy" id="3149053"/>
    <lineage>
        <taxon>Bacteria</taxon>
        <taxon>Pseudomonadati</taxon>
        <taxon>Pseudomonadota</taxon>
        <taxon>Betaproteobacteria</taxon>
        <taxon>Rhodocyclales</taxon>
        <taxon>Rhodocyclaceae</taxon>
        <taxon>Dentiradicibacter</taxon>
    </lineage>
</organism>
<gene>
    <name evidence="3" type="ORF">ABCS64_10635</name>
</gene>
<dbReference type="Gene3D" id="3.10.350.10">
    <property type="entry name" value="LysM domain"/>
    <property type="match status" value="1"/>
</dbReference>
<dbReference type="Proteomes" id="UP001574673">
    <property type="component" value="Unassembled WGS sequence"/>
</dbReference>
<feature type="domain" description="LysM" evidence="2">
    <location>
        <begin position="40"/>
        <end position="89"/>
    </location>
</feature>
<dbReference type="PANTHER" id="PTHR34700:SF4">
    <property type="entry name" value="PHAGE-LIKE ELEMENT PBSX PROTEIN XKDP"/>
    <property type="match status" value="1"/>
</dbReference>
<dbReference type="PROSITE" id="PS51782">
    <property type="entry name" value="LYSM"/>
    <property type="match status" value="1"/>
</dbReference>
<feature type="chain" id="PRO_5046240153" evidence="1">
    <location>
        <begin position="21"/>
        <end position="351"/>
    </location>
</feature>
<comment type="caution">
    <text evidence="3">The sequence shown here is derived from an EMBL/GenBank/DDBJ whole genome shotgun (WGS) entry which is preliminary data.</text>
</comment>
<dbReference type="SUPFAM" id="SSF54106">
    <property type="entry name" value="LysM domain"/>
    <property type="match status" value="1"/>
</dbReference>
<keyword evidence="4" id="KW-1185">Reference proteome</keyword>
<name>A0ABV4UH59_9RHOO</name>
<dbReference type="CDD" id="cd00118">
    <property type="entry name" value="LysM"/>
    <property type="match status" value="1"/>
</dbReference>
<protein>
    <submittedName>
        <fullName evidence="3">LysM peptidoglycan-binding domain-containing protein</fullName>
    </submittedName>
</protein>
<proteinExistence type="predicted"/>